<accession>A0ABD0YPV7</accession>
<gene>
    <name evidence="1" type="ORF">AAG570_013811</name>
</gene>
<dbReference type="Proteomes" id="UP001558652">
    <property type="component" value="Unassembled WGS sequence"/>
</dbReference>
<proteinExistence type="predicted"/>
<sequence length="173" mass="19277">MPGGANSRRVLRQHRVHLFASAVGSRRVCKNRLHVFRAGWEHPSRPPISAALGVVRRRTLAGSRGGERSLKKLGLRPLNLNRFCRAAMVSYGVADETPVSRELDHTFADGETPKLVWIHEFNFCCAKIPYIISGNVFALVWETPRPTLALNSLDRASSTAWVVVHVTRVEDGD</sequence>
<evidence type="ECO:0000313" key="2">
    <source>
        <dbReference type="Proteomes" id="UP001558652"/>
    </source>
</evidence>
<evidence type="ECO:0000313" key="1">
    <source>
        <dbReference type="EMBL" id="KAL1129282.1"/>
    </source>
</evidence>
<dbReference type="AlphaFoldDB" id="A0ABD0YPV7"/>
<keyword evidence="2" id="KW-1185">Reference proteome</keyword>
<comment type="caution">
    <text evidence="1">The sequence shown here is derived from an EMBL/GenBank/DDBJ whole genome shotgun (WGS) entry which is preliminary data.</text>
</comment>
<dbReference type="EMBL" id="JBFDAA010000009">
    <property type="protein sequence ID" value="KAL1129282.1"/>
    <property type="molecule type" value="Genomic_DNA"/>
</dbReference>
<organism evidence="1 2">
    <name type="scientific">Ranatra chinensis</name>
    <dbReference type="NCBI Taxonomy" id="642074"/>
    <lineage>
        <taxon>Eukaryota</taxon>
        <taxon>Metazoa</taxon>
        <taxon>Ecdysozoa</taxon>
        <taxon>Arthropoda</taxon>
        <taxon>Hexapoda</taxon>
        <taxon>Insecta</taxon>
        <taxon>Pterygota</taxon>
        <taxon>Neoptera</taxon>
        <taxon>Paraneoptera</taxon>
        <taxon>Hemiptera</taxon>
        <taxon>Heteroptera</taxon>
        <taxon>Panheteroptera</taxon>
        <taxon>Nepomorpha</taxon>
        <taxon>Nepidae</taxon>
        <taxon>Ranatrinae</taxon>
        <taxon>Ranatra</taxon>
    </lineage>
</organism>
<name>A0ABD0YPV7_9HEMI</name>
<protein>
    <submittedName>
        <fullName evidence="1">Uncharacterized protein</fullName>
    </submittedName>
</protein>
<reference evidence="1 2" key="1">
    <citation type="submission" date="2024-07" db="EMBL/GenBank/DDBJ databases">
        <title>Chromosome-level genome assembly of the water stick insect Ranatra chinensis (Heteroptera: Nepidae).</title>
        <authorList>
            <person name="Liu X."/>
        </authorList>
    </citation>
    <scope>NUCLEOTIDE SEQUENCE [LARGE SCALE GENOMIC DNA]</scope>
    <source>
        <strain evidence="1">Cailab_2021Rc</strain>
        <tissue evidence="1">Muscle</tissue>
    </source>
</reference>